<sequence length="222" mass="24306">MNADSGVPLMDLDDYSGQAAMIRMLRAHEGTGYDRGAAVRLLAEFPNPDREILFEVVLTDPDSTARSEATHTLLTLVGLDEEVIWGETLLNISGRLLSTLTTVRVPAMAELRDIIARWEAGAAAEDLGLTWRSNNKAIHKLVDSIDSAKPNLSTHGLDEVTGRERVHVENLVLLRLDTDRRAVRAAGTLLVYRAVEPLRELHATAEGHARAEIESVLDVLTG</sequence>
<evidence type="ECO:0008006" key="3">
    <source>
        <dbReference type="Google" id="ProtNLM"/>
    </source>
</evidence>
<accession>A0ABW3MF36</accession>
<comment type="caution">
    <text evidence="1">The sequence shown here is derived from an EMBL/GenBank/DDBJ whole genome shotgun (WGS) entry which is preliminary data.</text>
</comment>
<evidence type="ECO:0000313" key="1">
    <source>
        <dbReference type="EMBL" id="MFD1049328.1"/>
    </source>
</evidence>
<evidence type="ECO:0000313" key="2">
    <source>
        <dbReference type="Proteomes" id="UP001597045"/>
    </source>
</evidence>
<organism evidence="1 2">
    <name type="scientific">Kibdelosporangium lantanae</name>
    <dbReference type="NCBI Taxonomy" id="1497396"/>
    <lineage>
        <taxon>Bacteria</taxon>
        <taxon>Bacillati</taxon>
        <taxon>Actinomycetota</taxon>
        <taxon>Actinomycetes</taxon>
        <taxon>Pseudonocardiales</taxon>
        <taxon>Pseudonocardiaceae</taxon>
        <taxon>Kibdelosporangium</taxon>
    </lineage>
</organism>
<reference evidence="2" key="1">
    <citation type="journal article" date="2019" name="Int. J. Syst. Evol. Microbiol.">
        <title>The Global Catalogue of Microorganisms (GCM) 10K type strain sequencing project: providing services to taxonomists for standard genome sequencing and annotation.</title>
        <authorList>
            <consortium name="The Broad Institute Genomics Platform"/>
            <consortium name="The Broad Institute Genome Sequencing Center for Infectious Disease"/>
            <person name="Wu L."/>
            <person name="Ma J."/>
        </authorList>
    </citation>
    <scope>NUCLEOTIDE SEQUENCE [LARGE SCALE GENOMIC DNA]</scope>
    <source>
        <strain evidence="2">JCM 31486</strain>
    </source>
</reference>
<dbReference type="EMBL" id="JBHTIS010002110">
    <property type="protein sequence ID" value="MFD1049328.1"/>
    <property type="molecule type" value="Genomic_DNA"/>
</dbReference>
<dbReference type="Proteomes" id="UP001597045">
    <property type="component" value="Unassembled WGS sequence"/>
</dbReference>
<name>A0ABW3MF36_9PSEU</name>
<protein>
    <recommendedName>
        <fullName evidence="3">HEAT repeat domain-containing protein</fullName>
    </recommendedName>
</protein>
<gene>
    <name evidence="1" type="ORF">ACFQ1S_29210</name>
</gene>
<proteinExistence type="predicted"/>
<keyword evidence="2" id="KW-1185">Reference proteome</keyword>